<dbReference type="InParanoid" id="B0DYD4"/>
<name>B0DYD4_LACBS</name>
<dbReference type="KEGG" id="lbc:LACBIDRAFT_334187"/>
<evidence type="ECO:0000313" key="2">
    <source>
        <dbReference type="Proteomes" id="UP000001194"/>
    </source>
</evidence>
<dbReference type="RefSeq" id="XP_001888927.1">
    <property type="nucleotide sequence ID" value="XM_001888892.1"/>
</dbReference>
<proteinExistence type="predicted"/>
<keyword evidence="2" id="KW-1185">Reference proteome</keyword>
<sequence>MANSLVEIPQDIIDNVIAALGNDKSSLKQCALVSSSFLPPSRKQLFYSISFGFNVEACDRLHQALVQNPLNPSFVRRISINHLEDGGSNLTFDQLVLAILQLPFCHLEELSLSAVDWSGFSGELKDALSTLMHSPTLKILYLTQVDSVPLTLFRGIVHLPKLYLRGVWFHSLKPKGVATTASQTVVDHCVWSFWFATGYPTEGSFLPFMSHLRVLEINIDPSSATMSDFSVLCYLMSSLCASLRSPATLEYVRLNIAFEGNDEPFDYVSFYSGLRCDPVWRNLDSIVTRPTGSRLQRVDIDIRYTFPHDDNIVEPCNDKILAVVLDNLPLLRDRGILFVEAKAR</sequence>
<evidence type="ECO:0000313" key="1">
    <source>
        <dbReference type="EMBL" id="EDR00368.1"/>
    </source>
</evidence>
<dbReference type="HOGENOM" id="CLU_038953_0_0_1"/>
<organism evidence="2">
    <name type="scientific">Laccaria bicolor (strain S238N-H82 / ATCC MYA-4686)</name>
    <name type="common">Bicoloured deceiver</name>
    <name type="synonym">Laccaria laccata var. bicolor</name>
    <dbReference type="NCBI Taxonomy" id="486041"/>
    <lineage>
        <taxon>Eukaryota</taxon>
        <taxon>Fungi</taxon>
        <taxon>Dikarya</taxon>
        <taxon>Basidiomycota</taxon>
        <taxon>Agaricomycotina</taxon>
        <taxon>Agaricomycetes</taxon>
        <taxon>Agaricomycetidae</taxon>
        <taxon>Agaricales</taxon>
        <taxon>Agaricineae</taxon>
        <taxon>Hydnangiaceae</taxon>
        <taxon>Laccaria</taxon>
    </lineage>
</organism>
<accession>B0DYD4</accession>
<dbReference type="OrthoDB" id="2745898at2759"/>
<dbReference type="EMBL" id="DS547150">
    <property type="protein sequence ID" value="EDR00368.1"/>
    <property type="molecule type" value="Genomic_DNA"/>
</dbReference>
<dbReference type="Proteomes" id="UP000001194">
    <property type="component" value="Unassembled WGS sequence"/>
</dbReference>
<reference evidence="1 2" key="1">
    <citation type="journal article" date="2008" name="Nature">
        <title>The genome of Laccaria bicolor provides insights into mycorrhizal symbiosis.</title>
        <authorList>
            <person name="Martin F."/>
            <person name="Aerts A."/>
            <person name="Ahren D."/>
            <person name="Brun A."/>
            <person name="Danchin E.G.J."/>
            <person name="Duchaussoy F."/>
            <person name="Gibon J."/>
            <person name="Kohler A."/>
            <person name="Lindquist E."/>
            <person name="Pereda V."/>
            <person name="Salamov A."/>
            <person name="Shapiro H.J."/>
            <person name="Wuyts J."/>
            <person name="Blaudez D."/>
            <person name="Buee M."/>
            <person name="Brokstein P."/>
            <person name="Canbaeck B."/>
            <person name="Cohen D."/>
            <person name="Courty P.E."/>
            <person name="Coutinho P.M."/>
            <person name="Delaruelle C."/>
            <person name="Detter J.C."/>
            <person name="Deveau A."/>
            <person name="DiFazio S."/>
            <person name="Duplessis S."/>
            <person name="Fraissinet-Tachet L."/>
            <person name="Lucic E."/>
            <person name="Frey-Klett P."/>
            <person name="Fourrey C."/>
            <person name="Feussner I."/>
            <person name="Gay G."/>
            <person name="Grimwood J."/>
            <person name="Hoegger P.J."/>
            <person name="Jain P."/>
            <person name="Kilaru S."/>
            <person name="Labbe J."/>
            <person name="Lin Y.C."/>
            <person name="Legue V."/>
            <person name="Le Tacon F."/>
            <person name="Marmeisse R."/>
            <person name="Melayah D."/>
            <person name="Montanini B."/>
            <person name="Muratet M."/>
            <person name="Nehls U."/>
            <person name="Niculita-Hirzel H."/>
            <person name="Oudot-Le Secq M.P."/>
            <person name="Peter M."/>
            <person name="Quesneville H."/>
            <person name="Rajashekar B."/>
            <person name="Reich M."/>
            <person name="Rouhier N."/>
            <person name="Schmutz J."/>
            <person name="Yin T."/>
            <person name="Chalot M."/>
            <person name="Henrissat B."/>
            <person name="Kuees U."/>
            <person name="Lucas S."/>
            <person name="Van de Peer Y."/>
            <person name="Podila G.K."/>
            <person name="Polle A."/>
            <person name="Pukkila P.J."/>
            <person name="Richardson P.M."/>
            <person name="Rouze P."/>
            <person name="Sanders I.R."/>
            <person name="Stajich J.E."/>
            <person name="Tunlid A."/>
            <person name="Tuskan G."/>
            <person name="Grigoriev I.V."/>
        </authorList>
    </citation>
    <scope>NUCLEOTIDE SEQUENCE [LARGE SCALE GENOMIC DNA]</scope>
    <source>
        <strain evidence="2">S238N-H82 / ATCC MYA-4686</strain>
    </source>
</reference>
<dbReference type="AlphaFoldDB" id="B0DYD4"/>
<protein>
    <submittedName>
        <fullName evidence="1">Predicted protein</fullName>
    </submittedName>
</protein>
<gene>
    <name evidence="1" type="ORF">LACBIDRAFT_334187</name>
</gene>
<dbReference type="GeneID" id="6084571"/>